<keyword evidence="1" id="KW-0547">Nucleotide-binding</keyword>
<proteinExistence type="predicted"/>
<dbReference type="Gene3D" id="3.30.470.20">
    <property type="entry name" value="ATP-grasp fold, B domain"/>
    <property type="match status" value="1"/>
</dbReference>
<dbReference type="GO" id="GO:0005524">
    <property type="term" value="F:ATP binding"/>
    <property type="evidence" value="ECO:0007669"/>
    <property type="project" value="UniProtKB-UniRule"/>
</dbReference>
<dbReference type="Proteomes" id="UP000295391">
    <property type="component" value="Unassembled WGS sequence"/>
</dbReference>
<reference evidence="4 5" key="1">
    <citation type="submission" date="2019-03" db="EMBL/GenBank/DDBJ databases">
        <title>Genomic Encyclopedia of Type Strains, Phase III (KMG-III): the genomes of soil and plant-associated and newly described type strains.</title>
        <authorList>
            <person name="Whitman W."/>
        </authorList>
    </citation>
    <scope>NUCLEOTIDE SEQUENCE [LARGE SCALE GENOMIC DNA]</scope>
    <source>
        <strain evidence="4 5">CGMCC 1.7002</strain>
    </source>
</reference>
<sequence>MSRVETNKNQIKSNLRVLLIGDDMRSFLASARSLGRLGVEVHAAPFDWHAPALASRYIKKVHYLPRVGSWTKSWLSSIQGLQETHHYDLVVPCCERSLLPLYAQRDSLSGVRIAHPGDLAMAQFFDKIETRELAEKLDVPVAKGEAIGGYSDADQLIAQYGLPMMLKARRSYSAHNLEMRGDVIAVKDRETLVEALTAIEDDNSYFVEQIFPAAGAAEGLGVSVAARKGQIIAAFQHRRLTEKPGGGSSSVRISEPLDPGMLDAVTRLTDAVALNGVAMYEFRRSAESGEWVLLEVNARPWGSMPLPLALGVDFPAMLLDVHVPEEGRIFNAEYAPQIVGRNLMLSLIHYMEDDERPNRYFPLFALSQSFKHLLRCLRGREVSDSFVWDDLRPAFLEYFALGGRFLRRTKWFKQGRPERRVLPSRRDDQHYISMGKEGELDSQFDHDEKEKDRKVS</sequence>
<protein>
    <submittedName>
        <fullName evidence="4">Putative ATP-grasp superfamily ATP-dependent carboligase</fullName>
    </submittedName>
</protein>
<name>A0A4R6VRD4_9HYPH</name>
<evidence type="ECO:0000313" key="5">
    <source>
        <dbReference type="Proteomes" id="UP000295391"/>
    </source>
</evidence>
<dbReference type="InterPro" id="IPR013815">
    <property type="entry name" value="ATP_grasp_subdomain_1"/>
</dbReference>
<dbReference type="PROSITE" id="PS50975">
    <property type="entry name" value="ATP_GRASP"/>
    <property type="match status" value="1"/>
</dbReference>
<dbReference type="GO" id="GO:0016874">
    <property type="term" value="F:ligase activity"/>
    <property type="evidence" value="ECO:0007669"/>
    <property type="project" value="UniProtKB-KW"/>
</dbReference>
<organism evidence="4 5">
    <name type="scientific">Maritalea mobilis</name>
    <dbReference type="NCBI Taxonomy" id="483324"/>
    <lineage>
        <taxon>Bacteria</taxon>
        <taxon>Pseudomonadati</taxon>
        <taxon>Pseudomonadota</taxon>
        <taxon>Alphaproteobacteria</taxon>
        <taxon>Hyphomicrobiales</taxon>
        <taxon>Devosiaceae</taxon>
        <taxon>Maritalea</taxon>
    </lineage>
</organism>
<accession>A0A4R6VRD4</accession>
<keyword evidence="5" id="KW-1185">Reference proteome</keyword>
<keyword evidence="4" id="KW-0436">Ligase</keyword>
<dbReference type="InterPro" id="IPR011761">
    <property type="entry name" value="ATP-grasp"/>
</dbReference>
<dbReference type="EMBL" id="SNYR01000001">
    <property type="protein sequence ID" value="TDQ66569.1"/>
    <property type="molecule type" value="Genomic_DNA"/>
</dbReference>
<evidence type="ECO:0000256" key="1">
    <source>
        <dbReference type="PROSITE-ProRule" id="PRU00409"/>
    </source>
</evidence>
<dbReference type="RefSeq" id="WP_133571255.1">
    <property type="nucleotide sequence ID" value="NZ_SNYR01000001.1"/>
</dbReference>
<feature type="domain" description="ATP-grasp" evidence="3">
    <location>
        <begin position="131"/>
        <end position="323"/>
    </location>
</feature>
<dbReference type="AlphaFoldDB" id="A0A4R6VRD4"/>
<evidence type="ECO:0000259" key="3">
    <source>
        <dbReference type="PROSITE" id="PS50975"/>
    </source>
</evidence>
<dbReference type="OrthoDB" id="9765608at2"/>
<evidence type="ECO:0000256" key="2">
    <source>
        <dbReference type="SAM" id="MobiDB-lite"/>
    </source>
</evidence>
<evidence type="ECO:0000313" key="4">
    <source>
        <dbReference type="EMBL" id="TDQ66569.1"/>
    </source>
</evidence>
<feature type="region of interest" description="Disordered" evidence="2">
    <location>
        <begin position="423"/>
        <end position="456"/>
    </location>
</feature>
<comment type="caution">
    <text evidence="4">The sequence shown here is derived from an EMBL/GenBank/DDBJ whole genome shotgun (WGS) entry which is preliminary data.</text>
</comment>
<keyword evidence="1" id="KW-0067">ATP-binding</keyword>
<dbReference type="Gene3D" id="3.30.1490.20">
    <property type="entry name" value="ATP-grasp fold, A domain"/>
    <property type="match status" value="1"/>
</dbReference>
<dbReference type="GO" id="GO:0046872">
    <property type="term" value="F:metal ion binding"/>
    <property type="evidence" value="ECO:0007669"/>
    <property type="project" value="InterPro"/>
</dbReference>
<dbReference type="SUPFAM" id="SSF56059">
    <property type="entry name" value="Glutathione synthetase ATP-binding domain-like"/>
    <property type="match status" value="1"/>
</dbReference>
<gene>
    <name evidence="4" type="ORF">ATL17_0570</name>
</gene>